<dbReference type="eggNOG" id="KOG2529">
    <property type="taxonomic scope" value="Eukaryota"/>
</dbReference>
<dbReference type="EnsemblMetazoa" id="SMAR005405-RA">
    <property type="protein sequence ID" value="SMAR005405-PA"/>
    <property type="gene ID" value="SMAR005405"/>
</dbReference>
<evidence type="ECO:0000256" key="1">
    <source>
        <dbReference type="ARBA" id="ARBA00008999"/>
    </source>
</evidence>
<sequence length="270" mass="29854">MLPIGCFGPDVKADVNEVGKRASRVLPKVNGPIEAGLSDSDLNHVQITWSTNLNLDREILKIGHGGTLDSNAQGVLVVGLGDGCRLLQKALHGIKKYQAVGELGTATDTFNECGKVTQRLPYDHVTEERFLECLKPFHGHVDQAAPIYSALKVGGERMSDLARKEIKVEAKLRRVFIKSVKCTQFSPPVFKLEIVCGGGCYTRSIVNDIGKSLDTCAHQKHLIRLEQKPFVVSETLHLDQCNLHNVLSAIQMSSKKINCFPSSRKRRDLW</sequence>
<dbReference type="AlphaFoldDB" id="T1IW45"/>
<evidence type="ECO:0000256" key="3">
    <source>
        <dbReference type="ARBA" id="ARBA00022694"/>
    </source>
</evidence>
<dbReference type="PhylomeDB" id="T1IW45"/>
<dbReference type="InterPro" id="IPR002501">
    <property type="entry name" value="PsdUridine_synth_N"/>
</dbReference>
<name>T1IW45_STRMM</name>
<keyword evidence="4" id="KW-0413">Isomerase</keyword>
<dbReference type="GO" id="GO:0006400">
    <property type="term" value="P:tRNA modification"/>
    <property type="evidence" value="ECO:0007669"/>
    <property type="project" value="TreeGrafter"/>
</dbReference>
<dbReference type="Pfam" id="PF01509">
    <property type="entry name" value="TruB_N"/>
    <property type="match status" value="1"/>
</dbReference>
<organism evidence="6 7">
    <name type="scientific">Strigamia maritima</name>
    <name type="common">European centipede</name>
    <name type="synonym">Geophilus maritimus</name>
    <dbReference type="NCBI Taxonomy" id="126957"/>
    <lineage>
        <taxon>Eukaryota</taxon>
        <taxon>Metazoa</taxon>
        <taxon>Ecdysozoa</taxon>
        <taxon>Arthropoda</taxon>
        <taxon>Myriapoda</taxon>
        <taxon>Chilopoda</taxon>
        <taxon>Pleurostigmophora</taxon>
        <taxon>Geophilomorpha</taxon>
        <taxon>Linotaeniidae</taxon>
        <taxon>Strigamia</taxon>
    </lineage>
</organism>
<dbReference type="GO" id="GO:1990481">
    <property type="term" value="P:mRNA pseudouridine synthesis"/>
    <property type="evidence" value="ECO:0007669"/>
    <property type="project" value="TreeGrafter"/>
</dbReference>
<proteinExistence type="inferred from homology"/>
<keyword evidence="7" id="KW-1185">Reference proteome</keyword>
<dbReference type="SUPFAM" id="SSF55120">
    <property type="entry name" value="Pseudouridine synthase"/>
    <property type="match status" value="1"/>
</dbReference>
<evidence type="ECO:0000256" key="2">
    <source>
        <dbReference type="ARBA" id="ARBA00012787"/>
    </source>
</evidence>
<dbReference type="GO" id="GO:0160148">
    <property type="term" value="F:tRNA pseudouridine(55) synthase activity"/>
    <property type="evidence" value="ECO:0007669"/>
    <property type="project" value="UniProtKB-EC"/>
</dbReference>
<evidence type="ECO:0000259" key="5">
    <source>
        <dbReference type="Pfam" id="PF01509"/>
    </source>
</evidence>
<dbReference type="GO" id="GO:0003723">
    <property type="term" value="F:RNA binding"/>
    <property type="evidence" value="ECO:0007669"/>
    <property type="project" value="InterPro"/>
</dbReference>
<reference evidence="7" key="1">
    <citation type="submission" date="2011-05" db="EMBL/GenBank/DDBJ databases">
        <authorList>
            <person name="Richards S.R."/>
            <person name="Qu J."/>
            <person name="Jiang H."/>
            <person name="Jhangiani S.N."/>
            <person name="Agravi P."/>
            <person name="Goodspeed R."/>
            <person name="Gross S."/>
            <person name="Mandapat C."/>
            <person name="Jackson L."/>
            <person name="Mathew T."/>
            <person name="Pu L."/>
            <person name="Thornton R."/>
            <person name="Saada N."/>
            <person name="Wilczek-Boney K.B."/>
            <person name="Lee S."/>
            <person name="Kovar C."/>
            <person name="Wu Y."/>
            <person name="Scherer S.E."/>
            <person name="Worley K.C."/>
            <person name="Muzny D.M."/>
            <person name="Gibbs R."/>
        </authorList>
    </citation>
    <scope>NUCLEOTIDE SEQUENCE</scope>
    <source>
        <strain evidence="7">Brora</strain>
    </source>
</reference>
<keyword evidence="3" id="KW-0819">tRNA processing</keyword>
<dbReference type="Gene3D" id="3.30.2350.10">
    <property type="entry name" value="Pseudouridine synthase"/>
    <property type="match status" value="1"/>
</dbReference>
<comment type="similarity">
    <text evidence="1">Belongs to the pseudouridine synthase TruB family.</text>
</comment>
<evidence type="ECO:0000313" key="7">
    <source>
        <dbReference type="Proteomes" id="UP000014500"/>
    </source>
</evidence>
<dbReference type="HOGENOM" id="CLU_1031790_0_0_1"/>
<dbReference type="EMBL" id="JH431607">
    <property type="status" value="NOT_ANNOTATED_CDS"/>
    <property type="molecule type" value="Genomic_DNA"/>
</dbReference>
<dbReference type="GO" id="GO:0005634">
    <property type="term" value="C:nucleus"/>
    <property type="evidence" value="ECO:0007669"/>
    <property type="project" value="TreeGrafter"/>
</dbReference>
<reference evidence="6" key="2">
    <citation type="submission" date="2015-02" db="UniProtKB">
        <authorList>
            <consortium name="EnsemblMetazoa"/>
        </authorList>
    </citation>
    <scope>IDENTIFICATION</scope>
</reference>
<protein>
    <recommendedName>
        <fullName evidence="2">tRNA pseudouridine(55) synthase</fullName>
        <ecNumber evidence="2">5.4.99.25</ecNumber>
    </recommendedName>
</protein>
<evidence type="ECO:0000313" key="6">
    <source>
        <dbReference type="EnsemblMetazoa" id="SMAR005405-PA"/>
    </source>
</evidence>
<evidence type="ECO:0000256" key="4">
    <source>
        <dbReference type="ARBA" id="ARBA00023235"/>
    </source>
</evidence>
<dbReference type="PANTHER" id="PTHR13767:SF2">
    <property type="entry name" value="PSEUDOURIDYLATE SYNTHASE TRUB1"/>
    <property type="match status" value="1"/>
</dbReference>
<dbReference type="EC" id="5.4.99.25" evidence="2"/>
<dbReference type="InterPro" id="IPR020103">
    <property type="entry name" value="PsdUridine_synth_cat_dom_sf"/>
</dbReference>
<accession>T1IW45</accession>
<dbReference type="Proteomes" id="UP000014500">
    <property type="component" value="Unassembled WGS sequence"/>
</dbReference>
<dbReference type="STRING" id="126957.T1IW45"/>
<dbReference type="InterPro" id="IPR014780">
    <property type="entry name" value="tRNA_psdUridine_synth_TruB"/>
</dbReference>
<feature type="domain" description="Pseudouridine synthase II N-terminal" evidence="5">
    <location>
        <begin position="60"/>
        <end position="201"/>
    </location>
</feature>
<dbReference type="PANTHER" id="PTHR13767">
    <property type="entry name" value="TRNA-PSEUDOURIDINE SYNTHASE"/>
    <property type="match status" value="1"/>
</dbReference>